<keyword evidence="3" id="KW-1185">Reference proteome</keyword>
<organism evidence="2 3">
    <name type="scientific">Sungouiella intermedia</name>
    <dbReference type="NCBI Taxonomy" id="45354"/>
    <lineage>
        <taxon>Eukaryota</taxon>
        <taxon>Fungi</taxon>
        <taxon>Dikarya</taxon>
        <taxon>Ascomycota</taxon>
        <taxon>Saccharomycotina</taxon>
        <taxon>Pichiomycetes</taxon>
        <taxon>Metschnikowiaceae</taxon>
        <taxon>Sungouiella</taxon>
    </lineage>
</organism>
<name>A0A1L0BYW0_9ASCO</name>
<gene>
    <name evidence="2" type="ORF">SAMEA4029010_CIC11G00000000567</name>
</gene>
<dbReference type="EMBL" id="LT635760">
    <property type="protein sequence ID" value="SGZ56435.1"/>
    <property type="molecule type" value="Genomic_DNA"/>
</dbReference>
<evidence type="ECO:0000313" key="3">
    <source>
        <dbReference type="Proteomes" id="UP000182334"/>
    </source>
</evidence>
<feature type="region of interest" description="Disordered" evidence="1">
    <location>
        <begin position="93"/>
        <end position="172"/>
    </location>
</feature>
<evidence type="ECO:0000313" key="2">
    <source>
        <dbReference type="EMBL" id="SGZ56435.1"/>
    </source>
</evidence>
<feature type="region of interest" description="Disordered" evidence="1">
    <location>
        <begin position="212"/>
        <end position="249"/>
    </location>
</feature>
<proteinExistence type="predicted"/>
<feature type="compositionally biased region" description="Acidic residues" evidence="1">
    <location>
        <begin position="126"/>
        <end position="148"/>
    </location>
</feature>
<protein>
    <submittedName>
        <fullName evidence="2">CIC11C00000000567</fullName>
    </submittedName>
</protein>
<reference evidence="2 3" key="1">
    <citation type="submission" date="2016-10" db="EMBL/GenBank/DDBJ databases">
        <authorList>
            <person name="de Groot N.N."/>
        </authorList>
    </citation>
    <scope>NUCLEOTIDE SEQUENCE [LARGE SCALE GENOMIC DNA]</scope>
    <source>
        <strain evidence="2 3">CBS 141442</strain>
    </source>
</reference>
<sequence>MARPPPNPMITLSPNKVLSSPPWYKRPAADSDTEDHHNEPEFDFLAGASTPLHVNYNKSIMFVSPMKRLDKLHLSPSYRDLALSMCLRRTTDEDDAGINHQDQEEQEDEEDEDDYGAGDQTLHSESDDDDDSDDADPEADYADADDENASFGALDVPPSYIPQRKRRHTDSPLDMEITPMATNHTIPHGSSGKMTGILGNETCDSILKISFSASDSTPCPSHPRKRLRFKKSDSEELTPSQSSKIKRPLLDFSSSRKLSANGVPLIHKLNDAQDDPEESARSLSGFSTTAMNVNSTPISQSTPANSRAPSPCISYEANEDNVNDFKFVKPSSNFSYRTPQARPSATYEASQRLINQYVADDYSQLPGRYEIVGEFRASAAGMMEEVDDLHVGDKRINDPYAMSSPSTQGDDDRLDLRHKYMVSDKLPLLQHFKQDLTKQEMLAYINDNKSVSAFYDYIFMNEPKDDGLVFLKKERLRWHPDKWVAKYDGSIFDKDIVDSLSQVINSIIERF</sequence>
<dbReference type="OrthoDB" id="412109at2759"/>
<dbReference type="AlphaFoldDB" id="A0A1L0BYW0"/>
<feature type="region of interest" description="Disordered" evidence="1">
    <location>
        <begin position="1"/>
        <end position="41"/>
    </location>
</feature>
<feature type="compositionally biased region" description="Acidic residues" evidence="1">
    <location>
        <begin position="104"/>
        <end position="116"/>
    </location>
</feature>
<dbReference type="Proteomes" id="UP000182334">
    <property type="component" value="Chromosome V"/>
</dbReference>
<accession>A0A1L0BYW0</accession>
<evidence type="ECO:0000256" key="1">
    <source>
        <dbReference type="SAM" id="MobiDB-lite"/>
    </source>
</evidence>